<dbReference type="AlphaFoldDB" id="A0A1Y2FKI3"/>
<dbReference type="InParanoid" id="A0A1Y2FKI3"/>
<feature type="transmembrane region" description="Helical" evidence="8">
    <location>
        <begin position="342"/>
        <end position="361"/>
    </location>
</feature>
<feature type="transmembrane region" description="Helical" evidence="8">
    <location>
        <begin position="62"/>
        <end position="80"/>
    </location>
</feature>
<feature type="transmembrane region" description="Helical" evidence="8">
    <location>
        <begin position="463"/>
        <end position="481"/>
    </location>
</feature>
<dbReference type="FunCoup" id="A0A1Y2FKI3">
    <property type="interactions" value="5"/>
</dbReference>
<dbReference type="OrthoDB" id="192733at2759"/>
<keyword evidence="7 8" id="KW-0472">Membrane</keyword>
<keyword evidence="6 8" id="KW-0072">Autophagy</keyword>
<comment type="function">
    <text evidence="8">Vacuolar effluxer which mediate the efflux of amino acids resulting from autophagic degradation. The release of autophagic amino acids allows the maintenance of protein synthesis and viability during nitrogen starvation.</text>
</comment>
<keyword evidence="5 8" id="KW-1133">Transmembrane helix</keyword>
<dbReference type="PANTHER" id="PTHR23519">
    <property type="entry name" value="AUTOPHAGY-RELATED PROTEIN 22"/>
    <property type="match status" value="1"/>
</dbReference>
<dbReference type="InterPro" id="IPR024671">
    <property type="entry name" value="Atg22-like"/>
</dbReference>
<reference evidence="10 11" key="1">
    <citation type="submission" date="2016-07" db="EMBL/GenBank/DDBJ databases">
        <title>Pervasive Adenine N6-methylation of Active Genes in Fungi.</title>
        <authorList>
            <consortium name="DOE Joint Genome Institute"/>
            <person name="Mondo S.J."/>
            <person name="Dannebaum R.O."/>
            <person name="Kuo R.C."/>
            <person name="Labutti K."/>
            <person name="Haridas S."/>
            <person name="Kuo A."/>
            <person name="Salamov A."/>
            <person name="Ahrendt S.R."/>
            <person name="Lipzen A."/>
            <person name="Sullivan W."/>
            <person name="Andreopoulos W.B."/>
            <person name="Clum A."/>
            <person name="Lindquist E."/>
            <person name="Daum C."/>
            <person name="Ramamoorthy G.K."/>
            <person name="Gryganskyi A."/>
            <person name="Culley D."/>
            <person name="Magnuson J.K."/>
            <person name="James T.Y."/>
            <person name="O'Malley M.A."/>
            <person name="Stajich J.E."/>
            <person name="Spatafora J.W."/>
            <person name="Visel A."/>
            <person name="Grigoriev I.V."/>
        </authorList>
    </citation>
    <scope>NUCLEOTIDE SEQUENCE [LARGE SCALE GENOMIC DNA]</scope>
    <source>
        <strain evidence="10 11">62-1032</strain>
    </source>
</reference>
<dbReference type="GO" id="GO:0006914">
    <property type="term" value="P:autophagy"/>
    <property type="evidence" value="ECO:0007669"/>
    <property type="project" value="UniProtKB-KW"/>
</dbReference>
<evidence type="ECO:0000256" key="4">
    <source>
        <dbReference type="ARBA" id="ARBA00022692"/>
    </source>
</evidence>
<accession>A0A1Y2FKI3</accession>
<dbReference type="GO" id="GO:0032974">
    <property type="term" value="P:amino acid transmembrane export from vacuole"/>
    <property type="evidence" value="ECO:0007669"/>
    <property type="project" value="TreeGrafter"/>
</dbReference>
<sequence length="522" mass="56208">MQVFVIVTATLFLPVLLETYARDNGKLAPDYTVSCPASEEAAHFRCAVKVAGHFVDTASFSLFTYSASVFVQALTVISMGGLADDPHTRHRLLTTFATIGSLLTISFILLPSDSVLWPLCIPIALVANVTFGASIVCLNAHLPDLGRTTPEVLLLHDALHTARSHLKATRASTGGRDGTGGDSLLSASQALVRATDDYNHAKGLATSRISSRAVAMGYAAGISGLVLLLVPIKLMGPSTWSLRCAIAGSGVCWGLGTIPASIWLRPPPHADVFAQSSHKPSFGASLAEGWRGLVRMLREWRRLPSTFTFLAAWFLLSDAFSTLTSTAILFAKTTLSLPTSSLILIAALTPSAGIGGAILFPKLQHSTLPWSSLQMLLLLVVMASLVPLWGLAALREPWQIYLLAVVFGAIYGSFQAYARTCFAELVPSSQSARWFGLYSITDKSSSFLGPLLVAVVTNFTGQIRHGFWLILFMLLLALPILSQVDMHQGRADAEAYERELLLESSRATDWDDGGEESSEREE</sequence>
<dbReference type="EMBL" id="MCGR01000018">
    <property type="protein sequence ID" value="ORY84077.1"/>
    <property type="molecule type" value="Genomic_DNA"/>
</dbReference>
<comment type="similarity">
    <text evidence="2 8">Belongs to the ATG22 family.</text>
</comment>
<keyword evidence="9" id="KW-0732">Signal</keyword>
<feature type="signal peptide" evidence="9">
    <location>
        <begin position="1"/>
        <end position="21"/>
    </location>
</feature>
<organism evidence="10 11">
    <name type="scientific">Leucosporidium creatinivorum</name>
    <dbReference type="NCBI Taxonomy" id="106004"/>
    <lineage>
        <taxon>Eukaryota</taxon>
        <taxon>Fungi</taxon>
        <taxon>Dikarya</taxon>
        <taxon>Basidiomycota</taxon>
        <taxon>Pucciniomycotina</taxon>
        <taxon>Microbotryomycetes</taxon>
        <taxon>Leucosporidiales</taxon>
        <taxon>Leucosporidium</taxon>
    </lineage>
</organism>
<feature type="chain" id="PRO_5013118899" description="Autophagy-related protein" evidence="9">
    <location>
        <begin position="22"/>
        <end position="522"/>
    </location>
</feature>
<proteinExistence type="inferred from homology"/>
<evidence type="ECO:0000256" key="6">
    <source>
        <dbReference type="ARBA" id="ARBA00023006"/>
    </source>
</evidence>
<feature type="transmembrane region" description="Helical" evidence="8">
    <location>
        <begin position="306"/>
        <end position="330"/>
    </location>
</feature>
<dbReference type="InterPro" id="IPR036259">
    <property type="entry name" value="MFS_trans_sf"/>
</dbReference>
<evidence type="ECO:0000256" key="3">
    <source>
        <dbReference type="ARBA" id="ARBA00022448"/>
    </source>
</evidence>
<dbReference type="PANTHER" id="PTHR23519:SF1">
    <property type="entry name" value="AUTOPHAGY-RELATED PROTEIN 22"/>
    <property type="match status" value="1"/>
</dbReference>
<dbReference type="Gene3D" id="1.20.1250.20">
    <property type="entry name" value="MFS general substrate transporter like domains"/>
    <property type="match status" value="1"/>
</dbReference>
<dbReference type="Proteomes" id="UP000193467">
    <property type="component" value="Unassembled WGS sequence"/>
</dbReference>
<feature type="transmembrane region" description="Helical" evidence="8">
    <location>
        <begin position="213"/>
        <end position="234"/>
    </location>
</feature>
<keyword evidence="8" id="KW-0029">Amino-acid transport</keyword>
<protein>
    <recommendedName>
        <fullName evidence="8">Autophagy-related protein</fullName>
    </recommendedName>
</protein>
<evidence type="ECO:0000256" key="7">
    <source>
        <dbReference type="ARBA" id="ARBA00023136"/>
    </source>
</evidence>
<comment type="caution">
    <text evidence="10">The sequence shown here is derived from an EMBL/GenBank/DDBJ whole genome shotgun (WGS) entry which is preliminary data.</text>
</comment>
<comment type="subcellular location">
    <subcellularLocation>
        <location evidence="1 8">Vacuole membrane</location>
        <topology evidence="1 8">Multi-pass membrane protein</topology>
    </subcellularLocation>
</comment>
<dbReference type="SUPFAM" id="SSF103473">
    <property type="entry name" value="MFS general substrate transporter"/>
    <property type="match status" value="1"/>
</dbReference>
<dbReference type="InterPro" id="IPR050495">
    <property type="entry name" value="ATG22/LtaA_families"/>
</dbReference>
<keyword evidence="3 8" id="KW-0813">Transport</keyword>
<evidence type="ECO:0000313" key="11">
    <source>
        <dbReference type="Proteomes" id="UP000193467"/>
    </source>
</evidence>
<evidence type="ECO:0000256" key="2">
    <source>
        <dbReference type="ARBA" id="ARBA00006978"/>
    </source>
</evidence>
<evidence type="ECO:0000256" key="8">
    <source>
        <dbReference type="RuleBase" id="RU363073"/>
    </source>
</evidence>
<dbReference type="STRING" id="106004.A0A1Y2FKI3"/>
<evidence type="ECO:0000256" key="1">
    <source>
        <dbReference type="ARBA" id="ARBA00004128"/>
    </source>
</evidence>
<name>A0A1Y2FKI3_9BASI</name>
<feature type="transmembrane region" description="Helical" evidence="8">
    <location>
        <begin position="240"/>
        <end position="264"/>
    </location>
</feature>
<feature type="transmembrane region" description="Helical" evidence="8">
    <location>
        <begin position="92"/>
        <end position="110"/>
    </location>
</feature>
<keyword evidence="8" id="KW-0926">Vacuole</keyword>
<gene>
    <name evidence="10" type="ORF">BCR35DRAFT_264984</name>
</gene>
<evidence type="ECO:0000313" key="10">
    <source>
        <dbReference type="EMBL" id="ORY84077.1"/>
    </source>
</evidence>
<feature type="transmembrane region" description="Helical" evidence="8">
    <location>
        <begin position="373"/>
        <end position="392"/>
    </location>
</feature>
<keyword evidence="11" id="KW-1185">Reference proteome</keyword>
<feature type="transmembrane region" description="Helical" evidence="8">
    <location>
        <begin position="116"/>
        <end position="138"/>
    </location>
</feature>
<dbReference type="Pfam" id="PF11700">
    <property type="entry name" value="ATG22"/>
    <property type="match status" value="1"/>
</dbReference>
<evidence type="ECO:0000256" key="9">
    <source>
        <dbReference type="SAM" id="SignalP"/>
    </source>
</evidence>
<evidence type="ECO:0000256" key="5">
    <source>
        <dbReference type="ARBA" id="ARBA00022989"/>
    </source>
</evidence>
<keyword evidence="4 8" id="KW-0812">Transmembrane</keyword>
<feature type="transmembrane region" description="Helical" evidence="8">
    <location>
        <begin position="398"/>
        <end position="414"/>
    </location>
</feature>
<dbReference type="GO" id="GO:0005774">
    <property type="term" value="C:vacuolar membrane"/>
    <property type="evidence" value="ECO:0007669"/>
    <property type="project" value="UniProtKB-SubCell"/>
</dbReference>